<dbReference type="EMBL" id="FNJM01000001">
    <property type="protein sequence ID" value="SDO88285.1"/>
    <property type="molecule type" value="Genomic_DNA"/>
</dbReference>
<evidence type="ECO:0000313" key="2">
    <source>
        <dbReference type="EMBL" id="SDO88285.1"/>
    </source>
</evidence>
<gene>
    <name evidence="2" type="ORF">SAMN04488529_101710</name>
</gene>
<proteinExistence type="predicted"/>
<dbReference type="Pfam" id="PF22768">
    <property type="entry name" value="SPP1_Dit"/>
    <property type="match status" value="1"/>
</dbReference>
<keyword evidence="3" id="KW-1185">Reference proteome</keyword>
<accession>A0A1H0N722</accession>
<dbReference type="InterPro" id="IPR054738">
    <property type="entry name" value="Siphovirus-type_tail_C"/>
</dbReference>
<organism evidence="2 3">
    <name type="scientific">Clostridium gasigenes</name>
    <dbReference type="NCBI Taxonomy" id="94869"/>
    <lineage>
        <taxon>Bacteria</taxon>
        <taxon>Bacillati</taxon>
        <taxon>Bacillota</taxon>
        <taxon>Clostridia</taxon>
        <taxon>Eubacteriales</taxon>
        <taxon>Clostridiaceae</taxon>
        <taxon>Clostridium</taxon>
    </lineage>
</organism>
<dbReference type="RefSeq" id="WP_089965886.1">
    <property type="nucleotide sequence ID" value="NZ_FNJM01000001.1"/>
</dbReference>
<dbReference type="STRING" id="94869.SAMN04488529_101710"/>
<protein>
    <submittedName>
        <fullName evidence="2">Phage-related protein</fullName>
    </submittedName>
</protein>
<sequence>MLISNIDIKNFGAELLDKNISTAEFTSNKEWLKNAYKPLILSKENKYTSIRCSFVLKANNRQELEEQTSHFLKKMEECIIKFDDIEFYYNCTMQSKSNEYIGIDIRGNLETESIEVMFLSDYKYKPEITEVMNRITSKTINVAGNLETPCIVEITPTIDIIDSILEGLADDPIIIRNLKGSKTVILDGELQKVTVDGVNKYGDTDMWDFPSLQPGTNSLKFSRNNCDIKIKYKPRFI</sequence>
<name>A0A1H0N722_9CLOT</name>
<feature type="domain" description="Siphovirus-type tail component C-terminal" evidence="1">
    <location>
        <begin position="144"/>
        <end position="236"/>
    </location>
</feature>
<evidence type="ECO:0000313" key="3">
    <source>
        <dbReference type="Proteomes" id="UP000198597"/>
    </source>
</evidence>
<dbReference type="AlphaFoldDB" id="A0A1H0N722"/>
<dbReference type="Proteomes" id="UP000198597">
    <property type="component" value="Unassembled WGS sequence"/>
</dbReference>
<reference evidence="2 3" key="1">
    <citation type="submission" date="2016-10" db="EMBL/GenBank/DDBJ databases">
        <authorList>
            <person name="de Groot N.N."/>
        </authorList>
    </citation>
    <scope>NUCLEOTIDE SEQUENCE [LARGE SCALE GENOMIC DNA]</scope>
    <source>
        <strain evidence="2 3">DSM 12272</strain>
    </source>
</reference>
<evidence type="ECO:0000259" key="1">
    <source>
        <dbReference type="Pfam" id="PF22768"/>
    </source>
</evidence>
<dbReference type="OrthoDB" id="2067591at2"/>
<dbReference type="Gene3D" id="2.60.120.860">
    <property type="match status" value="1"/>
</dbReference>